<gene>
    <name evidence="1" type="ORF">V1264_016305</name>
</gene>
<protein>
    <submittedName>
        <fullName evidence="1">Uncharacterized protein</fullName>
    </submittedName>
</protein>
<evidence type="ECO:0000313" key="1">
    <source>
        <dbReference type="EMBL" id="KAK7108596.1"/>
    </source>
</evidence>
<organism evidence="1 2">
    <name type="scientific">Littorina saxatilis</name>
    <dbReference type="NCBI Taxonomy" id="31220"/>
    <lineage>
        <taxon>Eukaryota</taxon>
        <taxon>Metazoa</taxon>
        <taxon>Spiralia</taxon>
        <taxon>Lophotrochozoa</taxon>
        <taxon>Mollusca</taxon>
        <taxon>Gastropoda</taxon>
        <taxon>Caenogastropoda</taxon>
        <taxon>Littorinimorpha</taxon>
        <taxon>Littorinoidea</taxon>
        <taxon>Littorinidae</taxon>
        <taxon>Littorina</taxon>
    </lineage>
</organism>
<sequence>MRSSASLVARFISEKPRAPLRCVSPSIWLTSVIPAIGQYPFTSPPLVTHLIMSESWLCGKYVATPSSANSGSPTSYHPLALPAPMELTFAVNSFISTFPPLFHLVCMCVCVCVCVCPHGYASLLFRSLSRTPPPPTHILFGLQTSKLPLFILLE</sequence>
<dbReference type="EMBL" id="JBAMIC010000004">
    <property type="protein sequence ID" value="KAK7108596.1"/>
    <property type="molecule type" value="Genomic_DNA"/>
</dbReference>
<reference evidence="1 2" key="1">
    <citation type="submission" date="2024-02" db="EMBL/GenBank/DDBJ databases">
        <title>Chromosome-scale genome assembly of the rough periwinkle Littorina saxatilis.</title>
        <authorList>
            <person name="De Jode A."/>
            <person name="Faria R."/>
            <person name="Formenti G."/>
            <person name="Sims Y."/>
            <person name="Smith T.P."/>
            <person name="Tracey A."/>
            <person name="Wood J.M.D."/>
            <person name="Zagrodzka Z.B."/>
            <person name="Johannesson K."/>
            <person name="Butlin R.K."/>
            <person name="Leder E.H."/>
        </authorList>
    </citation>
    <scope>NUCLEOTIDE SEQUENCE [LARGE SCALE GENOMIC DNA]</scope>
    <source>
        <strain evidence="1">Snail1</strain>
        <tissue evidence="1">Muscle</tissue>
    </source>
</reference>
<dbReference type="Proteomes" id="UP001374579">
    <property type="component" value="Unassembled WGS sequence"/>
</dbReference>
<evidence type="ECO:0000313" key="2">
    <source>
        <dbReference type="Proteomes" id="UP001374579"/>
    </source>
</evidence>
<comment type="caution">
    <text evidence="1">The sequence shown here is derived from an EMBL/GenBank/DDBJ whole genome shotgun (WGS) entry which is preliminary data.</text>
</comment>
<accession>A0AAN9BLQ0</accession>
<name>A0AAN9BLQ0_9CAEN</name>
<keyword evidence="2" id="KW-1185">Reference proteome</keyword>
<dbReference type="AlphaFoldDB" id="A0AAN9BLQ0"/>
<proteinExistence type="predicted"/>